<name>A0ABW0DUL3_9ACTN</name>
<dbReference type="RefSeq" id="WP_344566071.1">
    <property type="nucleotide sequence ID" value="NZ_BAAATG010000045.1"/>
</dbReference>
<evidence type="ECO:0000256" key="2">
    <source>
        <dbReference type="SAM" id="SignalP"/>
    </source>
</evidence>
<gene>
    <name evidence="3" type="ORF">ACFPWV_13345</name>
</gene>
<evidence type="ECO:0000313" key="3">
    <source>
        <dbReference type="EMBL" id="MFC5240888.1"/>
    </source>
</evidence>
<keyword evidence="4" id="KW-1185">Reference proteome</keyword>
<accession>A0ABW0DUL3</accession>
<dbReference type="EMBL" id="JBHSKN010000011">
    <property type="protein sequence ID" value="MFC5240888.1"/>
    <property type="molecule type" value="Genomic_DNA"/>
</dbReference>
<feature type="signal peptide" evidence="2">
    <location>
        <begin position="1"/>
        <end position="33"/>
    </location>
</feature>
<dbReference type="Proteomes" id="UP001596035">
    <property type="component" value="Unassembled WGS sequence"/>
</dbReference>
<reference evidence="4" key="1">
    <citation type="journal article" date="2019" name="Int. J. Syst. Evol. Microbiol.">
        <title>The Global Catalogue of Microorganisms (GCM) 10K type strain sequencing project: providing services to taxonomists for standard genome sequencing and annotation.</title>
        <authorList>
            <consortium name="The Broad Institute Genomics Platform"/>
            <consortium name="The Broad Institute Genome Sequencing Center for Infectious Disease"/>
            <person name="Wu L."/>
            <person name="Ma J."/>
        </authorList>
    </citation>
    <scope>NUCLEOTIDE SEQUENCE [LARGE SCALE GENOMIC DNA]</scope>
    <source>
        <strain evidence="4">CGMCC 4.7131</strain>
    </source>
</reference>
<evidence type="ECO:0000313" key="4">
    <source>
        <dbReference type="Proteomes" id="UP001596035"/>
    </source>
</evidence>
<evidence type="ECO:0000256" key="1">
    <source>
        <dbReference type="SAM" id="MobiDB-lite"/>
    </source>
</evidence>
<feature type="region of interest" description="Disordered" evidence="1">
    <location>
        <begin position="31"/>
        <end position="57"/>
    </location>
</feature>
<protein>
    <submittedName>
        <fullName evidence="3">Uncharacterized protein</fullName>
    </submittedName>
</protein>
<keyword evidence="2" id="KW-0732">Signal</keyword>
<sequence length="57" mass="5883">MSRSRTARHALRTAPAALSAVAAVSVAAPMGRAADETVPATEPRVLVGGREANDPWD</sequence>
<proteinExistence type="predicted"/>
<feature type="chain" id="PRO_5045496173" evidence="2">
    <location>
        <begin position="34"/>
        <end position="57"/>
    </location>
</feature>
<organism evidence="3 4">
    <name type="scientific">Streptomyces atrovirens</name>
    <dbReference type="NCBI Taxonomy" id="285556"/>
    <lineage>
        <taxon>Bacteria</taxon>
        <taxon>Bacillati</taxon>
        <taxon>Actinomycetota</taxon>
        <taxon>Actinomycetes</taxon>
        <taxon>Kitasatosporales</taxon>
        <taxon>Streptomycetaceae</taxon>
        <taxon>Streptomyces</taxon>
    </lineage>
</organism>
<comment type="caution">
    <text evidence="3">The sequence shown here is derived from an EMBL/GenBank/DDBJ whole genome shotgun (WGS) entry which is preliminary data.</text>
</comment>